<organism evidence="10 11">
    <name type="scientific">Penicillium crustosum</name>
    <name type="common">Blue mold fungus</name>
    <dbReference type="NCBI Taxonomy" id="36656"/>
    <lineage>
        <taxon>Eukaryota</taxon>
        <taxon>Fungi</taxon>
        <taxon>Dikarya</taxon>
        <taxon>Ascomycota</taxon>
        <taxon>Pezizomycotina</taxon>
        <taxon>Eurotiomycetes</taxon>
        <taxon>Eurotiomycetidae</taxon>
        <taxon>Eurotiales</taxon>
        <taxon>Aspergillaceae</taxon>
        <taxon>Penicillium</taxon>
    </lineage>
</organism>
<comment type="catalytic activity">
    <reaction evidence="7">
        <text>arsenic triglutathione + 2 [thioredoxin]-dithiol + 2 S-adenosyl-L-methionine + H2O = dimethylarsinous acid + 2 [thioredoxin]-disulfide + 3 glutathione + 2 S-adenosyl-L-homocysteine + 2 H(+)</text>
        <dbReference type="Rhea" id="RHEA:69464"/>
        <dbReference type="Rhea" id="RHEA-COMP:10698"/>
        <dbReference type="Rhea" id="RHEA-COMP:10700"/>
        <dbReference type="ChEBI" id="CHEBI:15377"/>
        <dbReference type="ChEBI" id="CHEBI:15378"/>
        <dbReference type="ChEBI" id="CHEBI:23808"/>
        <dbReference type="ChEBI" id="CHEBI:29950"/>
        <dbReference type="ChEBI" id="CHEBI:50058"/>
        <dbReference type="ChEBI" id="CHEBI:57856"/>
        <dbReference type="ChEBI" id="CHEBI:57925"/>
        <dbReference type="ChEBI" id="CHEBI:59789"/>
        <dbReference type="ChEBI" id="CHEBI:183640"/>
        <dbReference type="EC" id="2.1.1.137"/>
    </reaction>
</comment>
<sequence>MDPAPIYHRVQNRYGELADRDSTNEEKEAEKNIAQAFGYDSGDLSSIPQAANLGVSCGNPLALANLREGETVIDLGSGGGIDVLLAAKKVGPKGKAIGVDMTKSMLELARKNAEKAGASNASFIEASITSIPLPDATADCIISNCVVNLVPTVDKHLAFNEMFRLLGPGGRLAISDILTRKELPQEVVNSLSFYVGCIAGASQVHEYEKYLSEAGFKGAYPGVLVAYIVIVDTHSDINIYKDLVQGQMDLGDTNDRSEPSGCCGGGRGKNGTEGDLLECDFNEWAGSFQIYAVKQ</sequence>
<comment type="catalytic activity">
    <reaction evidence="8">
        <text>arsenic triglutathione + 3 [thioredoxin]-dithiol + 3 S-adenosyl-L-methionine = trimethylarsine + 3 [thioredoxin]-disulfide + 3 glutathione + 3 S-adenosyl-L-homocysteine + 3 H(+)</text>
        <dbReference type="Rhea" id="RHEA:69432"/>
        <dbReference type="Rhea" id="RHEA-COMP:10698"/>
        <dbReference type="Rhea" id="RHEA-COMP:10700"/>
        <dbReference type="ChEBI" id="CHEBI:15378"/>
        <dbReference type="ChEBI" id="CHEBI:27130"/>
        <dbReference type="ChEBI" id="CHEBI:29950"/>
        <dbReference type="ChEBI" id="CHEBI:50058"/>
        <dbReference type="ChEBI" id="CHEBI:57856"/>
        <dbReference type="ChEBI" id="CHEBI:57925"/>
        <dbReference type="ChEBI" id="CHEBI:59789"/>
        <dbReference type="ChEBI" id="CHEBI:183640"/>
        <dbReference type="EC" id="2.1.1.137"/>
    </reaction>
</comment>
<dbReference type="Proteomes" id="UP000701341">
    <property type="component" value="Unassembled WGS sequence"/>
</dbReference>
<dbReference type="Pfam" id="PF13847">
    <property type="entry name" value="Methyltransf_31"/>
    <property type="match status" value="1"/>
</dbReference>
<dbReference type="EMBL" id="JAAOZQ010000045">
    <property type="protein sequence ID" value="KAF7523300.1"/>
    <property type="molecule type" value="Genomic_DNA"/>
</dbReference>
<protein>
    <recommendedName>
        <fullName evidence="5">Arsenite methyltransferase</fullName>
        <ecNumber evidence="4">2.1.1.137</ecNumber>
    </recommendedName>
</protein>
<evidence type="ECO:0000256" key="7">
    <source>
        <dbReference type="ARBA" id="ARBA00047943"/>
    </source>
</evidence>
<dbReference type="GO" id="GO:0030791">
    <property type="term" value="F:arsenite methyltransferase activity"/>
    <property type="evidence" value="ECO:0007669"/>
    <property type="project" value="UniProtKB-EC"/>
</dbReference>
<comment type="caution">
    <text evidence="10">The sequence shown here is derived from an EMBL/GenBank/DDBJ whole genome shotgun (WGS) entry which is preliminary data.</text>
</comment>
<evidence type="ECO:0000256" key="3">
    <source>
        <dbReference type="ARBA" id="ARBA00034487"/>
    </source>
</evidence>
<comment type="similarity">
    <text evidence="3">Belongs to the methyltransferase superfamily. Arsenite methyltransferase family.</text>
</comment>
<accession>A0A9P5GL97</accession>
<dbReference type="PANTHER" id="PTHR43675">
    <property type="entry name" value="ARSENITE METHYLTRANSFERASE"/>
    <property type="match status" value="1"/>
</dbReference>
<evidence type="ECO:0000259" key="9">
    <source>
        <dbReference type="Pfam" id="PF13847"/>
    </source>
</evidence>
<comment type="catalytic activity">
    <reaction evidence="6">
        <text>arsenic triglutathione + [thioredoxin]-dithiol + S-adenosyl-L-methionine + 2 H2O = methylarsonous acid + [thioredoxin]-disulfide + 3 glutathione + S-adenosyl-L-homocysteine + H(+)</text>
        <dbReference type="Rhea" id="RHEA:69460"/>
        <dbReference type="Rhea" id="RHEA-COMP:10698"/>
        <dbReference type="Rhea" id="RHEA-COMP:10700"/>
        <dbReference type="ChEBI" id="CHEBI:15377"/>
        <dbReference type="ChEBI" id="CHEBI:15378"/>
        <dbReference type="ChEBI" id="CHEBI:17826"/>
        <dbReference type="ChEBI" id="CHEBI:29950"/>
        <dbReference type="ChEBI" id="CHEBI:50058"/>
        <dbReference type="ChEBI" id="CHEBI:57856"/>
        <dbReference type="ChEBI" id="CHEBI:57925"/>
        <dbReference type="ChEBI" id="CHEBI:59789"/>
        <dbReference type="ChEBI" id="CHEBI:183640"/>
        <dbReference type="EC" id="2.1.1.137"/>
    </reaction>
</comment>
<keyword evidence="1" id="KW-0808">Transferase</keyword>
<evidence type="ECO:0000256" key="5">
    <source>
        <dbReference type="ARBA" id="ARBA00034545"/>
    </source>
</evidence>
<evidence type="ECO:0000256" key="6">
    <source>
        <dbReference type="ARBA" id="ARBA00047941"/>
    </source>
</evidence>
<dbReference type="AlphaFoldDB" id="A0A9P5GL97"/>
<dbReference type="InterPro" id="IPR025714">
    <property type="entry name" value="Methyltranfer_dom"/>
</dbReference>
<dbReference type="InterPro" id="IPR026669">
    <property type="entry name" value="Arsenite_MeTrfase-like"/>
</dbReference>
<dbReference type="NCBIfam" id="NF008823">
    <property type="entry name" value="PRK11873.1"/>
    <property type="match status" value="1"/>
</dbReference>
<keyword evidence="11" id="KW-1185">Reference proteome</keyword>
<reference evidence="10" key="1">
    <citation type="submission" date="2020-02" db="EMBL/GenBank/DDBJ databases">
        <authorList>
            <person name="Lichtner F.J."/>
        </authorList>
    </citation>
    <scope>NUCLEOTIDE SEQUENCE</scope>
    <source>
        <strain evidence="10">G10</strain>
    </source>
</reference>
<dbReference type="InterPro" id="IPR029063">
    <property type="entry name" value="SAM-dependent_MTases_sf"/>
</dbReference>
<proteinExistence type="inferred from homology"/>
<dbReference type="EC" id="2.1.1.137" evidence="4"/>
<evidence type="ECO:0000256" key="8">
    <source>
        <dbReference type="ARBA" id="ARBA00048428"/>
    </source>
</evidence>
<evidence type="ECO:0000313" key="10">
    <source>
        <dbReference type="EMBL" id="KAF7523300.1"/>
    </source>
</evidence>
<evidence type="ECO:0000256" key="2">
    <source>
        <dbReference type="ARBA" id="ARBA00022691"/>
    </source>
</evidence>
<dbReference type="Gene3D" id="3.40.50.150">
    <property type="entry name" value="Vaccinia Virus protein VP39"/>
    <property type="match status" value="1"/>
</dbReference>
<evidence type="ECO:0000256" key="1">
    <source>
        <dbReference type="ARBA" id="ARBA00022679"/>
    </source>
</evidence>
<dbReference type="PANTHER" id="PTHR43675:SF8">
    <property type="entry name" value="ARSENITE METHYLTRANSFERASE"/>
    <property type="match status" value="1"/>
</dbReference>
<evidence type="ECO:0000256" key="4">
    <source>
        <dbReference type="ARBA" id="ARBA00034521"/>
    </source>
</evidence>
<name>A0A9P5GL97_PENCR</name>
<dbReference type="CDD" id="cd02440">
    <property type="entry name" value="AdoMet_MTases"/>
    <property type="match status" value="1"/>
</dbReference>
<feature type="domain" description="Methyltransferase" evidence="9">
    <location>
        <begin position="67"/>
        <end position="215"/>
    </location>
</feature>
<keyword evidence="2" id="KW-0949">S-adenosyl-L-methionine</keyword>
<gene>
    <name evidence="10" type="ORF">PCG10_006704</name>
</gene>
<evidence type="ECO:0000313" key="11">
    <source>
        <dbReference type="Proteomes" id="UP000701341"/>
    </source>
</evidence>
<dbReference type="SUPFAM" id="SSF53335">
    <property type="entry name" value="S-adenosyl-L-methionine-dependent methyltransferases"/>
    <property type="match status" value="1"/>
</dbReference>